<dbReference type="SUPFAM" id="SSF56281">
    <property type="entry name" value="Metallo-hydrolase/oxidoreductase"/>
    <property type="match status" value="1"/>
</dbReference>
<dbReference type="PANTHER" id="PTHR42951">
    <property type="entry name" value="METALLO-BETA-LACTAMASE DOMAIN-CONTAINING"/>
    <property type="match status" value="1"/>
</dbReference>
<dbReference type="InterPro" id="IPR001279">
    <property type="entry name" value="Metallo-B-lactamas"/>
</dbReference>
<dbReference type="InterPro" id="IPR050855">
    <property type="entry name" value="NDM-1-like"/>
</dbReference>
<gene>
    <name evidence="1" type="ORF">AAW01_01375</name>
</gene>
<dbReference type="STRING" id="502682.BMF35_a1699"/>
<organism evidence="1 2">
    <name type="scientific">Aurantiacibacter gangjinensis</name>
    <dbReference type="NCBI Taxonomy" id="502682"/>
    <lineage>
        <taxon>Bacteria</taxon>
        <taxon>Pseudomonadati</taxon>
        <taxon>Pseudomonadota</taxon>
        <taxon>Alphaproteobacteria</taxon>
        <taxon>Sphingomonadales</taxon>
        <taxon>Erythrobacteraceae</taxon>
        <taxon>Aurantiacibacter</taxon>
    </lineage>
</organism>
<evidence type="ECO:0000313" key="2">
    <source>
        <dbReference type="Proteomes" id="UP000053070"/>
    </source>
</evidence>
<accession>A0A0G9MQ88</accession>
<dbReference type="Proteomes" id="UP000053070">
    <property type="component" value="Unassembled WGS sequence"/>
</dbReference>
<dbReference type="InterPro" id="IPR036866">
    <property type="entry name" value="RibonucZ/Hydroxyglut_hydro"/>
</dbReference>
<dbReference type="Pfam" id="PF00753">
    <property type="entry name" value="Lactamase_B"/>
    <property type="match status" value="1"/>
</dbReference>
<protein>
    <submittedName>
        <fullName evidence="1">Uncharacterized protein</fullName>
    </submittedName>
</protein>
<sequence>MSGKYVLPLSLVLTACAQPQASPANVQTTVSSGADWASACEDWDEWDKAGPPFRVHGNTYYVGTCGIGAILIDGQYYDTLIDVGTQGGAQHVLANIRSLGFDPDDIAYIYFSHEHYDHVGGIEMVRAETGATIAASIAAMPVLFSGRPTDADPQAGSDHASFAPATEPVVQIPEDLEFFDDGYDGITPIHTPGHTPGALSWYWESCDEAGQCVTIAYADSLSAVSADDYRFSDHPEYVQAFRDGIARLAALDCDILLTPHPSASGMRDKLIAGDLTGGMDCQAYAADRLERLEARLAHEAGE</sequence>
<dbReference type="PATRIC" id="fig|502682.8.peg.284"/>
<dbReference type="AlphaFoldDB" id="A0A0G9MQ88"/>
<dbReference type="KEGG" id="egn:BMF35_a1699"/>
<reference evidence="1 2" key="1">
    <citation type="submission" date="2015-04" db="EMBL/GenBank/DDBJ databases">
        <title>The draft genome sequence of Erythrobacr gangjinensis K7-2.</title>
        <authorList>
            <person name="Zhuang L."/>
            <person name="Liu Y."/>
            <person name="Shao Z."/>
        </authorList>
    </citation>
    <scope>NUCLEOTIDE SEQUENCE [LARGE SCALE GENOMIC DNA]</scope>
    <source>
        <strain evidence="1 2">K7-2</strain>
    </source>
</reference>
<dbReference type="PROSITE" id="PS51257">
    <property type="entry name" value="PROKAR_LIPOPROTEIN"/>
    <property type="match status" value="1"/>
</dbReference>
<comment type="caution">
    <text evidence="1">The sequence shown here is derived from an EMBL/GenBank/DDBJ whole genome shotgun (WGS) entry which is preliminary data.</text>
</comment>
<proteinExistence type="predicted"/>
<dbReference type="EMBL" id="LBHC01000001">
    <property type="protein sequence ID" value="KLE32729.1"/>
    <property type="molecule type" value="Genomic_DNA"/>
</dbReference>
<dbReference type="SMART" id="SM00849">
    <property type="entry name" value="Lactamase_B"/>
    <property type="match status" value="1"/>
</dbReference>
<dbReference type="Gene3D" id="3.60.15.10">
    <property type="entry name" value="Ribonuclease Z/Hydroxyacylglutathione hydrolase-like"/>
    <property type="match status" value="1"/>
</dbReference>
<dbReference type="PANTHER" id="PTHR42951:SF17">
    <property type="entry name" value="METALLO-BETA-LACTAMASE DOMAIN-CONTAINING PROTEIN"/>
    <property type="match status" value="1"/>
</dbReference>
<dbReference type="RefSeq" id="WP_047005579.1">
    <property type="nucleotide sequence ID" value="NZ_CP018097.1"/>
</dbReference>
<name>A0A0G9MQ88_9SPHN</name>
<evidence type="ECO:0000313" key="1">
    <source>
        <dbReference type="EMBL" id="KLE32729.1"/>
    </source>
</evidence>
<keyword evidence="2" id="KW-1185">Reference proteome</keyword>